<dbReference type="Pfam" id="PF02780">
    <property type="entry name" value="Transketolase_C"/>
    <property type="match status" value="1"/>
</dbReference>
<protein>
    <submittedName>
        <fullName evidence="11">Transketolase C-terminal domain-containing protein</fullName>
    </submittedName>
</protein>
<dbReference type="PROSITE" id="PS00801">
    <property type="entry name" value="TRANSKETOLASE_1"/>
    <property type="match status" value="1"/>
</dbReference>
<feature type="domain" description="Transketolase-like pyrimidine-binding" evidence="10">
    <location>
        <begin position="333"/>
        <end position="496"/>
    </location>
</feature>
<dbReference type="InterPro" id="IPR005475">
    <property type="entry name" value="Transketolase-like_Pyr-bd"/>
</dbReference>
<comment type="cofactor">
    <cofactor evidence="2">
        <name>Mg(2+)</name>
        <dbReference type="ChEBI" id="CHEBI:18420"/>
    </cofactor>
</comment>
<sequence>MLVIFDGYTLEFKKEANNIRRDIIEMIFAAKSGHPGPSLSCVEIVLTIYKDFLHFDPSNPSDPDRDRFILSKGHAAPTLYSILTRFYDHVSREEMINTFRSGYFSQDGDRYINTKFQGHPDMNVLPGVEFSSGSLGNGLGFACSVAEELKFRFREETQGRTRPWVYCLIGDGEMDEGSTKEAISYAGAKAVDNLILIIDNNKQQLTGKKENILDFGAVRDQFNQKQWHILDHYRGGEDIIGHDYQHLRWALEIAREGHGKPTAIIASTIKGKGVSFMEDDAAYHGVPPKDDEYEVCMKIFDITERIFINRLRELRKPLNNIATDQIFLKETLVAPREAYGRALYHLGKKDKRIIRFDADLRSSLKGDYFFTHFPERCYEAGIAETTMNLLATAFGLEGKIPFVNTFSIFYMKAMEVLRNVIAFNNLNVKLIGSHGDPRLVDGGSHAEIEIFGALRSIPNMRIVQPSDALLTYRLVAEMAIEKGPIYMRFGRDKVPVIYNGKENPDFGLPVDNDFNIAPKIGRGHLLKAGKHITLIAIGDMVHQILHASKILEKKGITSTVIDMYSIKPIDQELILEHAANPIITVEPHNIIGGLGSGVSEVVTSAKPQFVERIGINDHFAKSGNRKDLTRAYRLNSECIVEKALKLLEKTS</sequence>
<dbReference type="Gene3D" id="3.40.50.970">
    <property type="match status" value="2"/>
</dbReference>
<dbReference type="Pfam" id="PF00456">
    <property type="entry name" value="Transketolase_N"/>
    <property type="match status" value="1"/>
</dbReference>
<evidence type="ECO:0000256" key="5">
    <source>
        <dbReference type="ARBA" id="ARBA00011738"/>
    </source>
</evidence>
<organism evidence="11 12">
    <name type="scientific">candidate division CSSED10-310 bacterium</name>
    <dbReference type="NCBI Taxonomy" id="2855610"/>
    <lineage>
        <taxon>Bacteria</taxon>
        <taxon>Bacteria division CSSED10-310</taxon>
    </lineage>
</organism>
<comment type="cofactor">
    <cofactor evidence="3">
        <name>thiamine diphosphate</name>
        <dbReference type="ChEBI" id="CHEBI:58937"/>
    </cofactor>
</comment>
<dbReference type="PANTHER" id="PTHR43825:SF1">
    <property type="entry name" value="TRANSKETOLASE-LIKE PYRIMIDINE-BINDING DOMAIN-CONTAINING PROTEIN"/>
    <property type="match status" value="1"/>
</dbReference>
<comment type="cofactor">
    <cofactor evidence="1">
        <name>Mn(2+)</name>
        <dbReference type="ChEBI" id="CHEBI:29035"/>
    </cofactor>
</comment>
<evidence type="ECO:0000259" key="10">
    <source>
        <dbReference type="SMART" id="SM00861"/>
    </source>
</evidence>
<dbReference type="Gene3D" id="3.40.50.920">
    <property type="match status" value="1"/>
</dbReference>
<dbReference type="Proteomes" id="UP001594351">
    <property type="component" value="Unassembled WGS sequence"/>
</dbReference>
<reference evidence="11 12" key="1">
    <citation type="submission" date="2024-09" db="EMBL/GenBank/DDBJ databases">
        <title>Laminarin stimulates single cell rates of sulfate reduction while oxygen inhibits transcriptomic activity in coastal marine sediment.</title>
        <authorList>
            <person name="Lindsay M."/>
            <person name="Orcutt B."/>
            <person name="Emerson D."/>
            <person name="Stepanauskas R."/>
            <person name="D'Angelo T."/>
        </authorList>
    </citation>
    <scope>NUCLEOTIDE SEQUENCE [LARGE SCALE GENOMIC DNA]</scope>
    <source>
        <strain evidence="11">SAG AM-311-K15</strain>
    </source>
</reference>
<dbReference type="InterPro" id="IPR051157">
    <property type="entry name" value="PDH/Transketolase"/>
</dbReference>
<evidence type="ECO:0000256" key="7">
    <source>
        <dbReference type="ARBA" id="ARBA00022723"/>
    </source>
</evidence>
<comment type="similarity">
    <text evidence="4">Belongs to the transketolase family.</text>
</comment>
<evidence type="ECO:0000256" key="8">
    <source>
        <dbReference type="ARBA" id="ARBA00022842"/>
    </source>
</evidence>
<evidence type="ECO:0000256" key="4">
    <source>
        <dbReference type="ARBA" id="ARBA00007131"/>
    </source>
</evidence>
<comment type="caution">
    <text evidence="11">The sequence shown here is derived from an EMBL/GenBank/DDBJ whole genome shotgun (WGS) entry which is preliminary data.</text>
</comment>
<evidence type="ECO:0000256" key="9">
    <source>
        <dbReference type="ARBA" id="ARBA00023052"/>
    </source>
</evidence>
<keyword evidence="12" id="KW-1185">Reference proteome</keyword>
<keyword evidence="8" id="KW-0460">Magnesium</keyword>
<evidence type="ECO:0000313" key="11">
    <source>
        <dbReference type="EMBL" id="MFC1850468.1"/>
    </source>
</evidence>
<comment type="subunit">
    <text evidence="5">Homodimer.</text>
</comment>
<keyword evidence="6" id="KW-0808">Transferase</keyword>
<dbReference type="SUPFAM" id="SSF52922">
    <property type="entry name" value="TK C-terminal domain-like"/>
    <property type="match status" value="1"/>
</dbReference>
<gene>
    <name evidence="11" type="ORF">ACFL27_09785</name>
</gene>
<dbReference type="CDD" id="cd02012">
    <property type="entry name" value="TPP_TK"/>
    <property type="match status" value="1"/>
</dbReference>
<dbReference type="Pfam" id="PF02779">
    <property type="entry name" value="Transket_pyr"/>
    <property type="match status" value="1"/>
</dbReference>
<dbReference type="SMART" id="SM00861">
    <property type="entry name" value="Transket_pyr"/>
    <property type="match status" value="1"/>
</dbReference>
<dbReference type="CDD" id="cd07033">
    <property type="entry name" value="TPP_PYR_DXS_TK_like"/>
    <property type="match status" value="1"/>
</dbReference>
<name>A0ABV6YWN6_UNCC1</name>
<dbReference type="InterPro" id="IPR009014">
    <property type="entry name" value="Transketo_C/PFOR_II"/>
</dbReference>
<dbReference type="PANTHER" id="PTHR43825">
    <property type="entry name" value="PYRUVATE DEHYDROGENASE E1 COMPONENT"/>
    <property type="match status" value="1"/>
</dbReference>
<proteinExistence type="inferred from homology"/>
<dbReference type="InterPro" id="IPR049557">
    <property type="entry name" value="Transketolase_CS"/>
</dbReference>
<dbReference type="InterPro" id="IPR029061">
    <property type="entry name" value="THDP-binding"/>
</dbReference>
<dbReference type="InterPro" id="IPR005474">
    <property type="entry name" value="Transketolase_N"/>
</dbReference>
<evidence type="ECO:0000256" key="2">
    <source>
        <dbReference type="ARBA" id="ARBA00001946"/>
    </source>
</evidence>
<evidence type="ECO:0000256" key="3">
    <source>
        <dbReference type="ARBA" id="ARBA00001964"/>
    </source>
</evidence>
<dbReference type="InterPro" id="IPR033248">
    <property type="entry name" value="Transketolase_C"/>
</dbReference>
<evidence type="ECO:0000313" key="12">
    <source>
        <dbReference type="Proteomes" id="UP001594351"/>
    </source>
</evidence>
<evidence type="ECO:0000256" key="6">
    <source>
        <dbReference type="ARBA" id="ARBA00022679"/>
    </source>
</evidence>
<keyword evidence="7" id="KW-0479">Metal-binding</keyword>
<dbReference type="SUPFAM" id="SSF52518">
    <property type="entry name" value="Thiamin diphosphate-binding fold (THDP-binding)"/>
    <property type="match status" value="2"/>
</dbReference>
<accession>A0ABV6YWN6</accession>
<dbReference type="EMBL" id="JBHPBY010000101">
    <property type="protein sequence ID" value="MFC1850468.1"/>
    <property type="molecule type" value="Genomic_DNA"/>
</dbReference>
<evidence type="ECO:0000256" key="1">
    <source>
        <dbReference type="ARBA" id="ARBA00001936"/>
    </source>
</evidence>
<keyword evidence="9" id="KW-0786">Thiamine pyrophosphate</keyword>